<dbReference type="EMBL" id="DF237105">
    <property type="protein sequence ID" value="GAQ83638.1"/>
    <property type="molecule type" value="Genomic_DNA"/>
</dbReference>
<organism evidence="2 3">
    <name type="scientific">Klebsormidium nitens</name>
    <name type="common">Green alga</name>
    <name type="synonym">Ulothrix nitens</name>
    <dbReference type="NCBI Taxonomy" id="105231"/>
    <lineage>
        <taxon>Eukaryota</taxon>
        <taxon>Viridiplantae</taxon>
        <taxon>Streptophyta</taxon>
        <taxon>Klebsormidiophyceae</taxon>
        <taxon>Klebsormidiales</taxon>
        <taxon>Klebsormidiaceae</taxon>
        <taxon>Klebsormidium</taxon>
    </lineage>
</organism>
<dbReference type="Proteomes" id="UP000054558">
    <property type="component" value="Unassembled WGS sequence"/>
</dbReference>
<accession>A0A1Y1I6A9</accession>
<feature type="region of interest" description="Disordered" evidence="1">
    <location>
        <begin position="263"/>
        <end position="291"/>
    </location>
</feature>
<keyword evidence="3" id="KW-1185">Reference proteome</keyword>
<gene>
    <name evidence="2" type="ORF">KFL_001560070</name>
</gene>
<reference evidence="2 3" key="1">
    <citation type="journal article" date="2014" name="Nat. Commun.">
        <title>Klebsormidium flaccidum genome reveals primary factors for plant terrestrial adaptation.</title>
        <authorList>
            <person name="Hori K."/>
            <person name="Maruyama F."/>
            <person name="Fujisawa T."/>
            <person name="Togashi T."/>
            <person name="Yamamoto N."/>
            <person name="Seo M."/>
            <person name="Sato S."/>
            <person name="Yamada T."/>
            <person name="Mori H."/>
            <person name="Tajima N."/>
            <person name="Moriyama T."/>
            <person name="Ikeuchi M."/>
            <person name="Watanabe M."/>
            <person name="Wada H."/>
            <person name="Kobayashi K."/>
            <person name="Saito M."/>
            <person name="Masuda T."/>
            <person name="Sasaki-Sekimoto Y."/>
            <person name="Mashiguchi K."/>
            <person name="Awai K."/>
            <person name="Shimojima M."/>
            <person name="Masuda S."/>
            <person name="Iwai M."/>
            <person name="Nobusawa T."/>
            <person name="Narise T."/>
            <person name="Kondo S."/>
            <person name="Saito H."/>
            <person name="Sato R."/>
            <person name="Murakawa M."/>
            <person name="Ihara Y."/>
            <person name="Oshima-Yamada Y."/>
            <person name="Ohtaka K."/>
            <person name="Satoh M."/>
            <person name="Sonobe K."/>
            <person name="Ishii M."/>
            <person name="Ohtani R."/>
            <person name="Kanamori-Sato M."/>
            <person name="Honoki R."/>
            <person name="Miyazaki D."/>
            <person name="Mochizuki H."/>
            <person name="Umetsu J."/>
            <person name="Higashi K."/>
            <person name="Shibata D."/>
            <person name="Kamiya Y."/>
            <person name="Sato N."/>
            <person name="Nakamura Y."/>
            <person name="Tabata S."/>
            <person name="Ida S."/>
            <person name="Kurokawa K."/>
            <person name="Ohta H."/>
        </authorList>
    </citation>
    <scope>NUCLEOTIDE SEQUENCE [LARGE SCALE GENOMIC DNA]</scope>
    <source>
        <strain evidence="2 3">NIES-2285</strain>
    </source>
</reference>
<dbReference type="AlphaFoldDB" id="A0A1Y1I6A9"/>
<name>A0A1Y1I6A9_KLENI</name>
<feature type="compositionally biased region" description="Low complexity" evidence="1">
    <location>
        <begin position="275"/>
        <end position="288"/>
    </location>
</feature>
<evidence type="ECO:0000313" key="2">
    <source>
        <dbReference type="EMBL" id="GAQ83638.1"/>
    </source>
</evidence>
<sequence>MECATGSLVYGDEQDMAAVFTRAFEDSDNAFPINFERVWTFLSNSAKANALRKLLKRFGEGVDYVKARGGAFSRSGPPRDLYHMTTDAFEKFALMADIKRGTLVVGKMNPLEQDEQSGGVESAIVLQERLASGNGPWGTSQARRNSAVTGGGCEVNGVKDGEAAGLDTALGVFDYDGNVTFTIENLLLTDKLTYVRARIKDFHADEVPAHYVFSYRGSLIGSRQEDRMIVANVLPKQALLPSEIEGETSAALVLDVEKSDTSDSTLIPRHLTPLPSADSAARSSSPAPAVDPPRVPRFASLWSNSLAANSSLVVTDVFQ</sequence>
<proteinExistence type="predicted"/>
<protein>
    <submittedName>
        <fullName evidence="2">Uncharacterized protein</fullName>
    </submittedName>
</protein>
<evidence type="ECO:0000313" key="3">
    <source>
        <dbReference type="Proteomes" id="UP000054558"/>
    </source>
</evidence>
<evidence type="ECO:0000256" key="1">
    <source>
        <dbReference type="SAM" id="MobiDB-lite"/>
    </source>
</evidence>